<dbReference type="AlphaFoldDB" id="A0A6S7I7X6"/>
<name>A0A6S7I7X6_PARCT</name>
<comment type="caution">
    <text evidence="1">The sequence shown here is derived from an EMBL/GenBank/DDBJ whole genome shotgun (WGS) entry which is preliminary data.</text>
</comment>
<evidence type="ECO:0000313" key="2">
    <source>
        <dbReference type="Proteomes" id="UP001152795"/>
    </source>
</evidence>
<dbReference type="Proteomes" id="UP001152795">
    <property type="component" value="Unassembled WGS sequence"/>
</dbReference>
<evidence type="ECO:0000313" key="1">
    <source>
        <dbReference type="EMBL" id="CAB4014895.1"/>
    </source>
</evidence>
<reference evidence="1" key="1">
    <citation type="submission" date="2020-04" db="EMBL/GenBank/DDBJ databases">
        <authorList>
            <person name="Alioto T."/>
            <person name="Alioto T."/>
            <person name="Gomez Garrido J."/>
        </authorList>
    </citation>
    <scope>NUCLEOTIDE SEQUENCE</scope>
    <source>
        <strain evidence="1">A484AB</strain>
    </source>
</reference>
<sequence length="281" mass="31757">MMSYCVYITEQTTAKCYLFVLYNKKLKTRIENRLVKLRNEYLEQTGRTQRVKYLRNLIHGQVTHSVEGESESSDDEAVGSYIPAGLAAMLSGVARATMKQTIPGVTVRSRADYKNLKVAVSLESMTDDNASTAASNTDMNGVELPSTSFAKHLELQGGLSLRQEQIVDKIPKVRITTPSPESSEEEQDISQEPVPKGSKAMMRRLRDKFKEMTTLKTTLLPLRKAETATAGRFREAALRRNYEHLLVHIRDLDCSVIEVRYQDKCFKAYTNPVFYNSKTDG</sequence>
<organism evidence="1 2">
    <name type="scientific">Paramuricea clavata</name>
    <name type="common">Red gorgonian</name>
    <name type="synonym">Violescent sea-whip</name>
    <dbReference type="NCBI Taxonomy" id="317549"/>
    <lineage>
        <taxon>Eukaryota</taxon>
        <taxon>Metazoa</taxon>
        <taxon>Cnidaria</taxon>
        <taxon>Anthozoa</taxon>
        <taxon>Octocorallia</taxon>
        <taxon>Malacalcyonacea</taxon>
        <taxon>Plexauridae</taxon>
        <taxon>Paramuricea</taxon>
    </lineage>
</organism>
<proteinExistence type="predicted"/>
<dbReference type="EMBL" id="CACRXK020008493">
    <property type="protein sequence ID" value="CAB4014895.1"/>
    <property type="molecule type" value="Genomic_DNA"/>
</dbReference>
<keyword evidence="2" id="KW-1185">Reference proteome</keyword>
<protein>
    <submittedName>
        <fullName evidence="1">Uncharacterized protein</fullName>
    </submittedName>
</protein>
<accession>A0A6S7I7X6</accession>
<gene>
    <name evidence="1" type="ORF">PACLA_8A059418</name>
</gene>